<sequence>MSSSTTKSSAHILWFEEISIEDVPVVGGKNASLGEMYQALTPKGINIPNGYAITASAYFYFLDKAGIRNEIRTIMQGLDVTDTRNLEERGAKVRKLILSKDLPADLEAKITAAYDKLSEHVGVPNTDVAVRSSATAEDLPNASFAGQQETFLNVRGHKALLESCKACIASLFTNRAIAYRENNGFDHFEVGLSVCVQKMVRSDLASSGVIFSIDTESGFDKTVFVTGAWGLGENIVQGHVNPDEFYVFKPMLDEPGCRPIISRKLGAKQFRMIYATDSSKLSVKNIRTQQQDRLRFCISDDEVIQLAKWATEEMYACADVVATAQSVHIYIVCAQARVINDICPPQSARISRRTQTILSTRAARTCHAAIISRELGVPCVVGCQTATEQVPNGEMVTVDCSGGETGHVVRGERKFVVHETDITTIPKTKTKTMLILGNPDLAFDLSFTPAQGVGLVRMEFMIMNHIKVHPLALLDMDVLTPEERVEVKQLIQGYDDPSEFFVSHLAEGIASIAAAFHPHDVILRFSDFKVSAPISTLLVLVSTRTRQEEPHTLVFRWLKHMAEGLLSAFLGGVSEPGAITVLGRRYDATQESDDLKAHIRRLVWLTYRKGYDPIHGDAQLTSDTGWGCTYRSGQMLLAQALMSNAEPSARMQRLEGVRPSTWQHEETKRAVLSMFQDSHDPAAFFSIQHMAETSFVVRKKPGQWLSPSEVALIIRRLNPPETGMRVRIVNDTLLSTRRILAGEPWMPTLLMIPLRAGLDTLQPESVPAFVAFFDWPWCVGAIGGKPGSAYYYVGIDHDRRRVLYLDPHTTRSRLDLSNQAAEKTCVPDKLKSMDMSKSCSSICVGLFLPELRDLTELVQRYKREQLSGMWSTPLFHVVNDAGLSISEEPHMDGSVVETTFSASTDMRARGPPSVPRPRRRHVGTAQPGPSTASPASSSSSSASSSSAHARPNLARRFTVAAGPLSRRMPMADAELHFASHQQQAPSPRAPLRANHTRQPQPTTATPASTTATAPAAPTHPAPPAAPPYLAQQQEFTEEEDDEDGFVVIDYAPPES</sequence>
<feature type="compositionally biased region" description="Low complexity" evidence="14">
    <location>
        <begin position="1001"/>
        <end position="1016"/>
    </location>
</feature>
<dbReference type="Pfam" id="PF01326">
    <property type="entry name" value="PPDK_N"/>
    <property type="match status" value="1"/>
</dbReference>
<comment type="similarity">
    <text evidence="4">Belongs to the PEP-utilizing enzyme family.</text>
</comment>
<evidence type="ECO:0000256" key="1">
    <source>
        <dbReference type="ARBA" id="ARBA00001946"/>
    </source>
</evidence>
<dbReference type="Pfam" id="PF00391">
    <property type="entry name" value="PEP-utilizers"/>
    <property type="match status" value="1"/>
</dbReference>
<gene>
    <name evidence="19" type="ORF">PTSG_07828</name>
</gene>
<dbReference type="GO" id="GO:0005524">
    <property type="term" value="F:ATP binding"/>
    <property type="evidence" value="ECO:0007669"/>
    <property type="project" value="UniProtKB-KW"/>
</dbReference>
<dbReference type="SUPFAM" id="SSF52009">
    <property type="entry name" value="Phosphohistidine domain"/>
    <property type="match status" value="1"/>
</dbReference>
<dbReference type="EC" id="2.7.9.2" evidence="5"/>
<dbReference type="STRING" id="946362.F2UGG1"/>
<organism evidence="20">
    <name type="scientific">Salpingoeca rosetta (strain ATCC 50818 / BSB-021)</name>
    <dbReference type="NCBI Taxonomy" id="946362"/>
    <lineage>
        <taxon>Eukaryota</taxon>
        <taxon>Choanoflagellata</taxon>
        <taxon>Craspedida</taxon>
        <taxon>Salpingoecidae</taxon>
        <taxon>Salpingoeca</taxon>
    </lineage>
</organism>
<evidence type="ECO:0000256" key="13">
    <source>
        <dbReference type="ARBA" id="ARBA00047700"/>
    </source>
</evidence>
<keyword evidence="10" id="KW-0067">ATP-binding</keyword>
<evidence type="ECO:0000256" key="10">
    <source>
        <dbReference type="ARBA" id="ARBA00022840"/>
    </source>
</evidence>
<dbReference type="InterPro" id="IPR036637">
    <property type="entry name" value="Phosphohistidine_dom_sf"/>
</dbReference>
<dbReference type="InterPro" id="IPR040442">
    <property type="entry name" value="Pyrv_kinase-like_dom_sf"/>
</dbReference>
<keyword evidence="8" id="KW-0547">Nucleotide-binding</keyword>
<dbReference type="Proteomes" id="UP000007799">
    <property type="component" value="Unassembled WGS sequence"/>
</dbReference>
<comment type="catalytic activity">
    <reaction evidence="13">
        <text>pyruvate + ATP + H2O = phosphoenolpyruvate + AMP + phosphate + 2 H(+)</text>
        <dbReference type="Rhea" id="RHEA:11364"/>
        <dbReference type="ChEBI" id="CHEBI:15361"/>
        <dbReference type="ChEBI" id="CHEBI:15377"/>
        <dbReference type="ChEBI" id="CHEBI:15378"/>
        <dbReference type="ChEBI" id="CHEBI:30616"/>
        <dbReference type="ChEBI" id="CHEBI:43474"/>
        <dbReference type="ChEBI" id="CHEBI:58702"/>
        <dbReference type="ChEBI" id="CHEBI:456215"/>
        <dbReference type="EC" id="2.7.9.2"/>
    </reaction>
</comment>
<dbReference type="GO" id="GO:0008234">
    <property type="term" value="F:cysteine-type peptidase activity"/>
    <property type="evidence" value="ECO:0007669"/>
    <property type="project" value="InterPro"/>
</dbReference>
<dbReference type="OrthoDB" id="6123450at2759"/>
<evidence type="ECO:0000256" key="7">
    <source>
        <dbReference type="ARBA" id="ARBA00022723"/>
    </source>
</evidence>
<evidence type="ECO:0000256" key="3">
    <source>
        <dbReference type="ARBA" id="ARBA00004742"/>
    </source>
</evidence>
<dbReference type="GO" id="GO:0019786">
    <property type="term" value="F:protein-phosphatidylethanolamide deconjugating activity"/>
    <property type="evidence" value="ECO:0007669"/>
    <property type="project" value="InterPro"/>
</dbReference>
<feature type="compositionally biased region" description="Pro residues" evidence="14">
    <location>
        <begin position="1017"/>
        <end position="1026"/>
    </location>
</feature>
<dbReference type="GO" id="GO:0008986">
    <property type="term" value="F:pyruvate, water dikinase activity"/>
    <property type="evidence" value="ECO:0007669"/>
    <property type="project" value="UniProtKB-EC"/>
</dbReference>
<dbReference type="FunFam" id="3.30.1490.20:FF:000010">
    <property type="entry name" value="Phosphoenolpyruvate synthase"/>
    <property type="match status" value="1"/>
</dbReference>
<dbReference type="Pfam" id="PF03416">
    <property type="entry name" value="Peptidase_C54"/>
    <property type="match status" value="1"/>
</dbReference>
<dbReference type="Pfam" id="PF02896">
    <property type="entry name" value="PEP-utilizers_C"/>
    <property type="match status" value="1"/>
</dbReference>
<dbReference type="SUPFAM" id="SSF54001">
    <property type="entry name" value="Cysteine proteinases"/>
    <property type="match status" value="1"/>
</dbReference>
<evidence type="ECO:0000313" key="20">
    <source>
        <dbReference type="Proteomes" id="UP000007799"/>
    </source>
</evidence>
<evidence type="ECO:0000256" key="11">
    <source>
        <dbReference type="ARBA" id="ARBA00022842"/>
    </source>
</evidence>
<dbReference type="RefSeq" id="XP_004991632.1">
    <property type="nucleotide sequence ID" value="XM_004991575.1"/>
</dbReference>
<dbReference type="InterPro" id="IPR038765">
    <property type="entry name" value="Papain-like_cys_pep_sf"/>
</dbReference>
<dbReference type="EMBL" id="GL832973">
    <property type="protein sequence ID" value="EGD75711.1"/>
    <property type="molecule type" value="Genomic_DNA"/>
</dbReference>
<protein>
    <recommendedName>
        <fullName evidence="5">pyruvate, water dikinase</fullName>
        <ecNumber evidence="5">2.7.9.2</ecNumber>
    </recommendedName>
    <alternativeName>
        <fullName evidence="12">Pyruvate, water dikinase</fullName>
    </alternativeName>
</protein>
<keyword evidence="6" id="KW-0808">Transferase</keyword>
<dbReference type="UniPathway" id="UPA00138"/>
<evidence type="ECO:0000313" key="19">
    <source>
        <dbReference type="EMBL" id="EGD75711.1"/>
    </source>
</evidence>
<feature type="region of interest" description="Disordered" evidence="14">
    <location>
        <begin position="899"/>
        <end position="954"/>
    </location>
</feature>
<dbReference type="Gene3D" id="3.30.470.20">
    <property type="entry name" value="ATP-grasp fold, B domain"/>
    <property type="match status" value="1"/>
</dbReference>
<dbReference type="KEGG" id="sre:PTSG_07828"/>
<dbReference type="Gene3D" id="3.50.30.10">
    <property type="entry name" value="Phosphohistidine domain"/>
    <property type="match status" value="1"/>
</dbReference>
<dbReference type="InParanoid" id="F2UGG1"/>
<keyword evidence="7" id="KW-0479">Metal-binding</keyword>
<evidence type="ECO:0000259" key="18">
    <source>
        <dbReference type="Pfam" id="PF03416"/>
    </source>
</evidence>
<evidence type="ECO:0000256" key="4">
    <source>
        <dbReference type="ARBA" id="ARBA00007837"/>
    </source>
</evidence>
<comment type="cofactor">
    <cofactor evidence="1">
        <name>Mg(2+)</name>
        <dbReference type="ChEBI" id="CHEBI:18420"/>
    </cofactor>
</comment>
<dbReference type="InterPro" id="IPR002192">
    <property type="entry name" value="PPDK_AMP/ATP-bd"/>
</dbReference>
<evidence type="ECO:0000256" key="6">
    <source>
        <dbReference type="ARBA" id="ARBA00022679"/>
    </source>
</evidence>
<dbReference type="SUPFAM" id="SSF56059">
    <property type="entry name" value="Glutathione synthetase ATP-binding domain-like"/>
    <property type="match status" value="1"/>
</dbReference>
<dbReference type="Gene3D" id="3.20.20.60">
    <property type="entry name" value="Phosphoenolpyruvate-binding domains"/>
    <property type="match status" value="1"/>
</dbReference>
<evidence type="ECO:0000256" key="12">
    <source>
        <dbReference type="ARBA" id="ARBA00033470"/>
    </source>
</evidence>
<feature type="domain" description="PEP-utilising enzyme mobile" evidence="15">
    <location>
        <begin position="341"/>
        <end position="403"/>
    </location>
</feature>
<reference evidence="19" key="1">
    <citation type="submission" date="2009-08" db="EMBL/GenBank/DDBJ databases">
        <title>Annotation of Salpingoeca rosetta.</title>
        <authorList>
            <consortium name="The Broad Institute Genome Sequencing Platform"/>
            <person name="Russ C."/>
            <person name="Cuomo C."/>
            <person name="Burger G."/>
            <person name="Gray M.W."/>
            <person name="Holland P.W.H."/>
            <person name="King N."/>
            <person name="Lang F.B.F."/>
            <person name="Roger A.J."/>
            <person name="Ruiz-Trillo I."/>
            <person name="Young S.K."/>
            <person name="Zeng Q."/>
            <person name="Gargeya S."/>
            <person name="Alvarado L."/>
            <person name="Berlin A."/>
            <person name="Chapman S.B."/>
            <person name="Chen Z."/>
            <person name="Freedman E."/>
            <person name="Gellesch M."/>
            <person name="Goldberg J."/>
            <person name="Griggs A."/>
            <person name="Gujja S."/>
            <person name="Heilman E."/>
            <person name="Heiman D."/>
            <person name="Howarth C."/>
            <person name="Mehta T."/>
            <person name="Neiman D."/>
            <person name="Pearson M."/>
            <person name="Roberts A."/>
            <person name="Saif S."/>
            <person name="Shea T."/>
            <person name="Shenoy N."/>
            <person name="Sisk P."/>
            <person name="Stolte C."/>
            <person name="Sykes S."/>
            <person name="White J."/>
            <person name="Yandava C."/>
            <person name="Haas B."/>
            <person name="Nusbaum C."/>
            <person name="Birren B."/>
        </authorList>
    </citation>
    <scope>NUCLEOTIDE SEQUENCE [LARGE SCALE GENOMIC DNA]</scope>
    <source>
        <strain evidence="19">ATCC 50818</strain>
    </source>
</reference>
<dbReference type="InterPro" id="IPR015813">
    <property type="entry name" value="Pyrv/PenolPyrv_kinase-like_dom"/>
</dbReference>
<feature type="compositionally biased region" description="Low complexity" evidence="14">
    <location>
        <begin position="929"/>
        <end position="947"/>
    </location>
</feature>
<dbReference type="InterPro" id="IPR046792">
    <property type="entry name" value="Peptidase_C54_cat"/>
</dbReference>
<keyword evidence="11" id="KW-0460">Magnesium</keyword>
<dbReference type="InterPro" id="IPR008279">
    <property type="entry name" value="PEP-util_enz_mobile_dom"/>
</dbReference>
<dbReference type="InterPro" id="IPR013815">
    <property type="entry name" value="ATP_grasp_subdomain_1"/>
</dbReference>
<comment type="function">
    <text evidence="2">Catalyzes the phosphorylation of pyruvate to phosphoenolpyruvate.</text>
</comment>
<evidence type="ECO:0000259" key="15">
    <source>
        <dbReference type="Pfam" id="PF00391"/>
    </source>
</evidence>
<feature type="region of interest" description="Disordered" evidence="14">
    <location>
        <begin position="977"/>
        <end position="1055"/>
    </location>
</feature>
<feature type="domain" description="Peptidase C54 catalytic" evidence="18">
    <location>
        <begin position="594"/>
        <end position="859"/>
    </location>
</feature>
<evidence type="ECO:0000256" key="8">
    <source>
        <dbReference type="ARBA" id="ARBA00022741"/>
    </source>
</evidence>
<keyword evidence="19" id="KW-0670">Pyruvate</keyword>
<accession>F2UGG1</accession>
<dbReference type="InterPro" id="IPR006319">
    <property type="entry name" value="PEP_synth"/>
</dbReference>
<dbReference type="PANTHER" id="PTHR43030">
    <property type="entry name" value="PHOSPHOENOLPYRUVATE SYNTHASE"/>
    <property type="match status" value="1"/>
</dbReference>
<dbReference type="GeneID" id="16072193"/>
<dbReference type="InterPro" id="IPR000121">
    <property type="entry name" value="PEP_util_C"/>
</dbReference>
<evidence type="ECO:0000259" key="17">
    <source>
        <dbReference type="Pfam" id="PF02896"/>
    </source>
</evidence>
<evidence type="ECO:0000256" key="5">
    <source>
        <dbReference type="ARBA" id="ARBA00011996"/>
    </source>
</evidence>
<name>F2UGG1_SALR5</name>
<dbReference type="GO" id="GO:0046872">
    <property type="term" value="F:metal ion binding"/>
    <property type="evidence" value="ECO:0007669"/>
    <property type="project" value="UniProtKB-KW"/>
</dbReference>
<dbReference type="AlphaFoldDB" id="F2UGG1"/>
<proteinExistence type="inferred from homology"/>
<keyword evidence="9 19" id="KW-0418">Kinase</keyword>
<evidence type="ECO:0000256" key="14">
    <source>
        <dbReference type="SAM" id="MobiDB-lite"/>
    </source>
</evidence>
<feature type="compositionally biased region" description="Acidic residues" evidence="14">
    <location>
        <begin position="1035"/>
        <end position="1044"/>
    </location>
</feature>
<evidence type="ECO:0000256" key="9">
    <source>
        <dbReference type="ARBA" id="ARBA00022777"/>
    </source>
</evidence>
<dbReference type="SUPFAM" id="SSF51621">
    <property type="entry name" value="Phosphoenolpyruvate/pyruvate domain"/>
    <property type="match status" value="1"/>
</dbReference>
<dbReference type="Gene3D" id="3.30.1490.20">
    <property type="entry name" value="ATP-grasp fold, A domain"/>
    <property type="match status" value="1"/>
</dbReference>
<dbReference type="GO" id="GO:0006094">
    <property type="term" value="P:gluconeogenesis"/>
    <property type="evidence" value="ECO:0007669"/>
    <property type="project" value="UniProtKB-UniPathway"/>
</dbReference>
<feature type="domain" description="Pyruvate phosphate dikinase AMP/ATP-binding" evidence="16">
    <location>
        <begin position="24"/>
        <end position="312"/>
    </location>
</feature>
<evidence type="ECO:0000256" key="2">
    <source>
        <dbReference type="ARBA" id="ARBA00002988"/>
    </source>
</evidence>
<evidence type="ECO:0000259" key="16">
    <source>
        <dbReference type="Pfam" id="PF01326"/>
    </source>
</evidence>
<keyword evidence="20" id="KW-1185">Reference proteome</keyword>
<dbReference type="Gene3D" id="3.90.70.130">
    <property type="match status" value="1"/>
</dbReference>
<feature type="domain" description="PEP-utilising enzyme C-terminal" evidence="17">
    <location>
        <begin position="420"/>
        <end position="537"/>
    </location>
</feature>
<dbReference type="eggNOG" id="KOG2674">
    <property type="taxonomic scope" value="Eukaryota"/>
</dbReference>
<dbReference type="PANTHER" id="PTHR43030:SF1">
    <property type="entry name" value="PHOSPHOENOLPYRUVATE SYNTHASE"/>
    <property type="match status" value="1"/>
</dbReference>
<comment type="pathway">
    <text evidence="3">Carbohydrate biosynthesis; gluconeogenesis.</text>
</comment>